<feature type="region of interest" description="Disordered" evidence="6">
    <location>
        <begin position="1"/>
        <end position="43"/>
    </location>
</feature>
<dbReference type="EMBL" id="KN880681">
    <property type="protein sequence ID" value="KIY63661.1"/>
    <property type="molecule type" value="Genomic_DNA"/>
</dbReference>
<evidence type="ECO:0000256" key="5">
    <source>
        <dbReference type="ARBA" id="ARBA00023242"/>
    </source>
</evidence>
<dbReference type="GO" id="GO:0010468">
    <property type="term" value="P:regulation of gene expression"/>
    <property type="evidence" value="ECO:0007669"/>
    <property type="project" value="UniProtKB-ARBA"/>
</dbReference>
<name>A0A0D7B297_9AGAR</name>
<feature type="compositionally biased region" description="Basic and acidic residues" evidence="6">
    <location>
        <begin position="18"/>
        <end position="43"/>
    </location>
</feature>
<dbReference type="SMART" id="SM01401">
    <property type="entry name" value="Sds3"/>
    <property type="match status" value="1"/>
</dbReference>
<dbReference type="OrthoDB" id="70376at2759"/>
<dbReference type="AlphaFoldDB" id="A0A0D7B297"/>
<sequence>MSMLYPHHSLAAGPSRSHGMDEIKRDKKRKDVSGKLGREMIERRDDGRQYNEMIANLHSAAQTLATRPESLPLYNIMLYPLAVERNAQLASLEYEERYGLDLATTAFEEEREKVELEWKRGHDRIRERLLESIEERRRRARDDKEGEGTVADGTLDSQSRPHITRKLRNKMGTSPPGTPLAAPSQGSAGISSLPITSGPFLNPHSLVVDELPSPFPLPLTSTSIPNATNGNGGPGTGRRRQKGSGTHQSQAIGGLGKSLAGLTPCKDVEMEADLGEIRRGNKRRRVAASGPTKVSV</sequence>
<proteinExistence type="predicted"/>
<protein>
    <submittedName>
        <fullName evidence="7">Uncharacterized protein</fullName>
    </submittedName>
</protein>
<evidence type="ECO:0000313" key="7">
    <source>
        <dbReference type="EMBL" id="KIY63661.1"/>
    </source>
</evidence>
<comment type="subcellular location">
    <subcellularLocation>
        <location evidence="1">Nucleus</location>
    </subcellularLocation>
</comment>
<keyword evidence="2" id="KW-0678">Repressor</keyword>
<keyword evidence="4" id="KW-0804">Transcription</keyword>
<feature type="region of interest" description="Disordered" evidence="6">
    <location>
        <begin position="218"/>
        <end position="262"/>
    </location>
</feature>
<accession>A0A0D7B297</accession>
<reference evidence="7 8" key="1">
    <citation type="journal article" date="2015" name="Fungal Genet. Biol.">
        <title>Evolution of novel wood decay mechanisms in Agaricales revealed by the genome sequences of Fistulina hepatica and Cylindrobasidium torrendii.</title>
        <authorList>
            <person name="Floudas D."/>
            <person name="Held B.W."/>
            <person name="Riley R."/>
            <person name="Nagy L.G."/>
            <person name="Koehler G."/>
            <person name="Ransdell A.S."/>
            <person name="Younus H."/>
            <person name="Chow J."/>
            <person name="Chiniquy J."/>
            <person name="Lipzen A."/>
            <person name="Tritt A."/>
            <person name="Sun H."/>
            <person name="Haridas S."/>
            <person name="LaButti K."/>
            <person name="Ohm R.A."/>
            <person name="Kues U."/>
            <person name="Blanchette R.A."/>
            <person name="Grigoriev I.V."/>
            <person name="Minto R.E."/>
            <person name="Hibbett D.S."/>
        </authorList>
    </citation>
    <scope>NUCLEOTIDE SEQUENCE [LARGE SCALE GENOMIC DNA]</scope>
    <source>
        <strain evidence="7 8">FP15055 ss-10</strain>
    </source>
</reference>
<dbReference type="InterPro" id="IPR013907">
    <property type="entry name" value="Sds3"/>
</dbReference>
<feature type="compositionally biased region" description="Low complexity" evidence="6">
    <location>
        <begin position="218"/>
        <end position="229"/>
    </location>
</feature>
<organism evidence="7 8">
    <name type="scientific">Cylindrobasidium torrendii FP15055 ss-10</name>
    <dbReference type="NCBI Taxonomy" id="1314674"/>
    <lineage>
        <taxon>Eukaryota</taxon>
        <taxon>Fungi</taxon>
        <taxon>Dikarya</taxon>
        <taxon>Basidiomycota</taxon>
        <taxon>Agaricomycotina</taxon>
        <taxon>Agaricomycetes</taxon>
        <taxon>Agaricomycetidae</taxon>
        <taxon>Agaricales</taxon>
        <taxon>Marasmiineae</taxon>
        <taxon>Physalacriaceae</taxon>
        <taxon>Cylindrobasidium</taxon>
    </lineage>
</organism>
<keyword evidence="8" id="KW-1185">Reference proteome</keyword>
<keyword evidence="5" id="KW-0539">Nucleus</keyword>
<keyword evidence="3" id="KW-0805">Transcription regulation</keyword>
<evidence type="ECO:0000313" key="8">
    <source>
        <dbReference type="Proteomes" id="UP000054007"/>
    </source>
</evidence>
<evidence type="ECO:0000256" key="4">
    <source>
        <dbReference type="ARBA" id="ARBA00023163"/>
    </source>
</evidence>
<evidence type="ECO:0000256" key="6">
    <source>
        <dbReference type="SAM" id="MobiDB-lite"/>
    </source>
</evidence>
<evidence type="ECO:0000256" key="3">
    <source>
        <dbReference type="ARBA" id="ARBA00023015"/>
    </source>
</evidence>
<dbReference type="Pfam" id="PF08598">
    <property type="entry name" value="Sds3"/>
    <property type="match status" value="1"/>
</dbReference>
<feature type="region of interest" description="Disordered" evidence="6">
    <location>
        <begin position="136"/>
        <end position="191"/>
    </location>
</feature>
<feature type="compositionally biased region" description="Basic and acidic residues" evidence="6">
    <location>
        <begin position="136"/>
        <end position="147"/>
    </location>
</feature>
<evidence type="ECO:0000256" key="2">
    <source>
        <dbReference type="ARBA" id="ARBA00022491"/>
    </source>
</evidence>
<dbReference type="Proteomes" id="UP000054007">
    <property type="component" value="Unassembled WGS sequence"/>
</dbReference>
<evidence type="ECO:0000256" key="1">
    <source>
        <dbReference type="ARBA" id="ARBA00004123"/>
    </source>
</evidence>
<dbReference type="STRING" id="1314674.A0A0D7B297"/>
<gene>
    <name evidence="7" type="ORF">CYLTODRAFT_381918</name>
</gene>
<dbReference type="GO" id="GO:0005654">
    <property type="term" value="C:nucleoplasm"/>
    <property type="evidence" value="ECO:0007669"/>
    <property type="project" value="UniProtKB-ARBA"/>
</dbReference>